<reference evidence="1" key="1">
    <citation type="submission" date="2020-10" db="EMBL/GenBank/DDBJ databases">
        <authorList>
            <person name="Gilroy R."/>
        </authorList>
    </citation>
    <scope>NUCLEOTIDE SEQUENCE</scope>
    <source>
        <strain evidence="1">CHK154-7741</strain>
    </source>
</reference>
<name>A0A9D1N186_9CLOT</name>
<reference evidence="1" key="2">
    <citation type="journal article" date="2021" name="PeerJ">
        <title>Extensive microbial diversity within the chicken gut microbiome revealed by metagenomics and culture.</title>
        <authorList>
            <person name="Gilroy R."/>
            <person name="Ravi A."/>
            <person name="Getino M."/>
            <person name="Pursley I."/>
            <person name="Horton D.L."/>
            <person name="Alikhan N.F."/>
            <person name="Baker D."/>
            <person name="Gharbi K."/>
            <person name="Hall N."/>
            <person name="Watson M."/>
            <person name="Adriaenssens E.M."/>
            <person name="Foster-Nyarko E."/>
            <person name="Jarju S."/>
            <person name="Secka A."/>
            <person name="Antonio M."/>
            <person name="Oren A."/>
            <person name="Chaudhuri R.R."/>
            <person name="La Ragione R."/>
            <person name="Hildebrand F."/>
            <person name="Pallen M.J."/>
        </authorList>
    </citation>
    <scope>NUCLEOTIDE SEQUENCE</scope>
    <source>
        <strain evidence="1">CHK154-7741</strain>
    </source>
</reference>
<comment type="caution">
    <text evidence="1">The sequence shown here is derived from an EMBL/GenBank/DDBJ whole genome shotgun (WGS) entry which is preliminary data.</text>
</comment>
<sequence length="113" mass="12883">MNKKIINMLFSDMCCSECKADFTDDSVFVLRKEKNLTVIQVICQHCGKSFGIALLGGCEEKKVKTPSRDDMALQIQEGPDAICYDDVIDAHNFFKNLDEGWEKYIPENLKKNL</sequence>
<dbReference type="EMBL" id="DVOD01000052">
    <property type="protein sequence ID" value="HIU92917.1"/>
    <property type="molecule type" value="Genomic_DNA"/>
</dbReference>
<evidence type="ECO:0000313" key="2">
    <source>
        <dbReference type="Proteomes" id="UP000886748"/>
    </source>
</evidence>
<protein>
    <submittedName>
        <fullName evidence="1">Uncharacterized protein</fullName>
    </submittedName>
</protein>
<organism evidence="1 2">
    <name type="scientific">Candidatus Limenecus avicola</name>
    <dbReference type="NCBI Taxonomy" id="2840847"/>
    <lineage>
        <taxon>Bacteria</taxon>
        <taxon>Bacillati</taxon>
        <taxon>Bacillota</taxon>
        <taxon>Clostridia</taxon>
        <taxon>Eubacteriales</taxon>
        <taxon>Clostridiaceae</taxon>
        <taxon>Clostridiaceae incertae sedis</taxon>
        <taxon>Candidatus Limenecus</taxon>
    </lineage>
</organism>
<proteinExistence type="predicted"/>
<dbReference type="AlphaFoldDB" id="A0A9D1N186"/>
<evidence type="ECO:0000313" key="1">
    <source>
        <dbReference type="EMBL" id="HIU92917.1"/>
    </source>
</evidence>
<accession>A0A9D1N186</accession>
<dbReference type="Proteomes" id="UP000886748">
    <property type="component" value="Unassembled WGS sequence"/>
</dbReference>
<gene>
    <name evidence="1" type="ORF">IAD26_07280</name>
</gene>